<keyword evidence="1" id="KW-0812">Transmembrane</keyword>
<evidence type="ECO:0008006" key="4">
    <source>
        <dbReference type="Google" id="ProtNLM"/>
    </source>
</evidence>
<dbReference type="GO" id="GO:0016020">
    <property type="term" value="C:membrane"/>
    <property type="evidence" value="ECO:0000318"/>
    <property type="project" value="GO_Central"/>
</dbReference>
<feature type="transmembrane region" description="Helical" evidence="1">
    <location>
        <begin position="50"/>
        <end position="72"/>
    </location>
</feature>
<dbReference type="EMBL" id="DS469709">
    <property type="protein sequence ID" value="EDO35079.1"/>
    <property type="molecule type" value="Genomic_DNA"/>
</dbReference>
<keyword evidence="1" id="KW-1133">Transmembrane helix</keyword>
<dbReference type="PANTHER" id="PTHR12242">
    <property type="entry name" value="OS02G0130600 PROTEIN-RELATED"/>
    <property type="match status" value="1"/>
</dbReference>
<sequence>MRLDQGALWFIFLTNWSYTILNIHFILGALNTKLTTLPQNSRMFILACKVSWVVFNIAANVAPLVTFMYWGFNYVPGQYVDSSNINAHALNCVLMFADVMLSNLPVRVLHVIYALVCGFAYVTFTVIYWAAGGVNHEGNSYIYSALDYTGSPGMAATMAVLFVLLAQPLSHLLLYGLYCFRDWLVKRSTRAIE</sequence>
<accession>A7SMI1</accession>
<organism evidence="2 3">
    <name type="scientific">Nematostella vectensis</name>
    <name type="common">Starlet sea anemone</name>
    <dbReference type="NCBI Taxonomy" id="45351"/>
    <lineage>
        <taxon>Eukaryota</taxon>
        <taxon>Metazoa</taxon>
        <taxon>Cnidaria</taxon>
        <taxon>Anthozoa</taxon>
        <taxon>Hexacorallia</taxon>
        <taxon>Actiniaria</taxon>
        <taxon>Edwardsiidae</taxon>
        <taxon>Nematostella</taxon>
    </lineage>
</organism>
<dbReference type="PhylomeDB" id="A7SMI1"/>
<dbReference type="STRING" id="45351.A7SMI1"/>
<evidence type="ECO:0000256" key="1">
    <source>
        <dbReference type="SAM" id="Phobius"/>
    </source>
</evidence>
<name>A7SMI1_NEMVE</name>
<evidence type="ECO:0000313" key="2">
    <source>
        <dbReference type="EMBL" id="EDO35079.1"/>
    </source>
</evidence>
<dbReference type="PANTHER" id="PTHR12242:SF45">
    <property type="entry name" value="MARVEL DOMAIN-CONTAINING PROTEIN"/>
    <property type="match status" value="1"/>
</dbReference>
<dbReference type="HOGENOM" id="CLU_066320_0_1_1"/>
<reference evidence="2 3" key="1">
    <citation type="journal article" date="2007" name="Science">
        <title>Sea anemone genome reveals ancestral eumetazoan gene repertoire and genomic organization.</title>
        <authorList>
            <person name="Putnam N.H."/>
            <person name="Srivastava M."/>
            <person name="Hellsten U."/>
            <person name="Dirks B."/>
            <person name="Chapman J."/>
            <person name="Salamov A."/>
            <person name="Terry A."/>
            <person name="Shapiro H."/>
            <person name="Lindquist E."/>
            <person name="Kapitonov V.V."/>
            <person name="Jurka J."/>
            <person name="Genikhovich G."/>
            <person name="Grigoriev I.V."/>
            <person name="Lucas S.M."/>
            <person name="Steele R.E."/>
            <person name="Finnerty J.R."/>
            <person name="Technau U."/>
            <person name="Martindale M.Q."/>
            <person name="Rokhsar D.S."/>
        </authorList>
    </citation>
    <scope>NUCLEOTIDE SEQUENCE [LARGE SCALE GENOMIC DNA]</scope>
    <source>
        <strain evidence="3">CH2 X CH6</strain>
    </source>
</reference>
<dbReference type="Proteomes" id="UP000001593">
    <property type="component" value="Unassembled WGS sequence"/>
</dbReference>
<dbReference type="OMA" id="AINFVIM"/>
<dbReference type="Pfam" id="PF21534">
    <property type="entry name" value="Rost"/>
    <property type="match status" value="1"/>
</dbReference>
<dbReference type="InParanoid" id="A7SMI1"/>
<keyword evidence="3" id="KW-1185">Reference proteome</keyword>
<protein>
    <recommendedName>
        <fullName evidence="4">Protein rolling stone</fullName>
    </recommendedName>
</protein>
<feature type="transmembrane region" description="Helical" evidence="1">
    <location>
        <begin position="111"/>
        <end position="131"/>
    </location>
</feature>
<dbReference type="InterPro" id="IPR049352">
    <property type="entry name" value="Rost"/>
</dbReference>
<dbReference type="AlphaFoldDB" id="A7SMI1"/>
<proteinExistence type="predicted"/>
<feature type="transmembrane region" description="Helical" evidence="1">
    <location>
        <begin position="84"/>
        <end position="104"/>
    </location>
</feature>
<dbReference type="eggNOG" id="ENOG502S8CX">
    <property type="taxonomic scope" value="Eukaryota"/>
</dbReference>
<feature type="transmembrane region" description="Helical" evidence="1">
    <location>
        <begin position="151"/>
        <end position="180"/>
    </location>
</feature>
<evidence type="ECO:0000313" key="3">
    <source>
        <dbReference type="Proteomes" id="UP000001593"/>
    </source>
</evidence>
<keyword evidence="1" id="KW-0472">Membrane</keyword>
<gene>
    <name evidence="2" type="ORF">NEMVEDRAFT_v1g172133</name>
</gene>
<feature type="transmembrane region" description="Helical" evidence="1">
    <location>
        <begin position="6"/>
        <end position="30"/>
    </location>
</feature>